<name>T1CWP8_9HELI</name>
<dbReference type="EMBL" id="BASD01000004">
    <property type="protein sequence ID" value="GAD18305.1"/>
    <property type="molecule type" value="Genomic_DNA"/>
</dbReference>
<evidence type="ECO:0000313" key="2">
    <source>
        <dbReference type="Proteomes" id="UP000018143"/>
    </source>
</evidence>
<proteinExistence type="predicted"/>
<organism evidence="1 2">
    <name type="scientific">Helicobacter fennelliae MRY12-0050</name>
    <dbReference type="NCBI Taxonomy" id="1325130"/>
    <lineage>
        <taxon>Bacteria</taxon>
        <taxon>Pseudomonadati</taxon>
        <taxon>Campylobacterota</taxon>
        <taxon>Epsilonproteobacteria</taxon>
        <taxon>Campylobacterales</taxon>
        <taxon>Helicobacteraceae</taxon>
        <taxon>Helicobacter</taxon>
    </lineage>
</organism>
<gene>
    <name evidence="1" type="ORF">HFN_1903</name>
</gene>
<keyword evidence="2" id="KW-1185">Reference proteome</keyword>
<comment type="caution">
    <text evidence="1">The sequence shown here is derived from an EMBL/GenBank/DDBJ whole genome shotgun (WGS) entry which is preliminary data.</text>
</comment>
<evidence type="ECO:0000313" key="1">
    <source>
        <dbReference type="EMBL" id="GAD18305.1"/>
    </source>
</evidence>
<dbReference type="AlphaFoldDB" id="T1CWP8"/>
<accession>T1CWP8</accession>
<protein>
    <submittedName>
        <fullName evidence="1">Uncharacterized protein</fullName>
    </submittedName>
</protein>
<sequence>MAYLVLFWRRTKSSDSLGFILRQSFQNYKNKLKIEDFLHARLCLT</sequence>
<dbReference type="Proteomes" id="UP000018143">
    <property type="component" value="Unassembled WGS sequence"/>
</dbReference>
<reference evidence="1 2" key="1">
    <citation type="journal article" date="2013" name="Genome Announc.">
        <title>Draft Genome Sequence of Helicobacter fennelliae Strain MRY12-0050, Isolated from a Bacteremia Patient.</title>
        <authorList>
            <person name="Rimbara E."/>
            <person name="Matsui M."/>
            <person name="Mori S."/>
            <person name="Suzuki S."/>
            <person name="Suzuki M."/>
            <person name="Kim H."/>
            <person name="Sekizuka T."/>
            <person name="Kuroda M."/>
            <person name="Shibayama K."/>
        </authorList>
    </citation>
    <scope>NUCLEOTIDE SEQUENCE [LARGE SCALE GENOMIC DNA]</scope>
    <source>
        <strain evidence="1 2">MRY12-0050</strain>
    </source>
</reference>